<accession>A0A0M0J7L8</accession>
<protein>
    <submittedName>
        <fullName evidence="4">Thiopurine s-methyltransferase</fullName>
    </submittedName>
</protein>
<dbReference type="GO" id="GO:0032259">
    <property type="term" value="P:methylation"/>
    <property type="evidence" value="ECO:0007669"/>
    <property type="project" value="UniProtKB-KW"/>
</dbReference>
<dbReference type="GO" id="GO:0008119">
    <property type="term" value="F:thiopurine S-methyltransferase activity"/>
    <property type="evidence" value="ECO:0007669"/>
    <property type="project" value="TreeGrafter"/>
</dbReference>
<dbReference type="OrthoDB" id="276151at2759"/>
<keyword evidence="3" id="KW-0949">S-adenosyl-L-methionine</keyword>
<gene>
    <name evidence="4" type="ORF">Ctob_005409</name>
</gene>
<dbReference type="PANTHER" id="PTHR10259:SF11">
    <property type="entry name" value="THIOPURINE S-METHYLTRANSFERASE"/>
    <property type="match status" value="1"/>
</dbReference>
<evidence type="ECO:0000256" key="1">
    <source>
        <dbReference type="ARBA" id="ARBA00022603"/>
    </source>
</evidence>
<keyword evidence="2 4" id="KW-0808">Transferase</keyword>
<evidence type="ECO:0000256" key="2">
    <source>
        <dbReference type="ARBA" id="ARBA00022679"/>
    </source>
</evidence>
<dbReference type="EMBL" id="JWZX01003298">
    <property type="protein sequence ID" value="KOO22233.1"/>
    <property type="molecule type" value="Genomic_DNA"/>
</dbReference>
<dbReference type="AlphaFoldDB" id="A0A0M0J7L8"/>
<name>A0A0M0J7L8_9EUKA</name>
<keyword evidence="5" id="KW-1185">Reference proteome</keyword>
<dbReference type="InterPro" id="IPR029063">
    <property type="entry name" value="SAM-dependent_MTases_sf"/>
</dbReference>
<evidence type="ECO:0000256" key="3">
    <source>
        <dbReference type="ARBA" id="ARBA00022691"/>
    </source>
</evidence>
<comment type="caution">
    <text evidence="4">The sequence shown here is derived from an EMBL/GenBank/DDBJ whole genome shotgun (WGS) entry which is preliminary data.</text>
</comment>
<reference evidence="5" key="1">
    <citation type="journal article" date="2015" name="PLoS Genet.">
        <title>Genome Sequence and Transcriptome Analyses of Chrysochromulina tobin: Metabolic Tools for Enhanced Algal Fitness in the Prominent Order Prymnesiales (Haptophyceae).</title>
        <authorList>
            <person name="Hovde B.T."/>
            <person name="Deodato C.R."/>
            <person name="Hunsperger H.M."/>
            <person name="Ryken S.A."/>
            <person name="Yost W."/>
            <person name="Jha R.K."/>
            <person name="Patterson J."/>
            <person name="Monnat R.J. Jr."/>
            <person name="Barlow S.B."/>
            <person name="Starkenburg S.R."/>
            <person name="Cattolico R.A."/>
        </authorList>
    </citation>
    <scope>NUCLEOTIDE SEQUENCE</scope>
    <source>
        <strain evidence="5">CCMP291</strain>
    </source>
</reference>
<proteinExistence type="predicted"/>
<evidence type="ECO:0000313" key="4">
    <source>
        <dbReference type="EMBL" id="KOO22233.1"/>
    </source>
</evidence>
<dbReference type="Pfam" id="PF05724">
    <property type="entry name" value="TPMT"/>
    <property type="match status" value="2"/>
</dbReference>
<dbReference type="SUPFAM" id="SSF53335">
    <property type="entry name" value="S-adenosyl-L-methionine-dependent methyltransferases"/>
    <property type="match status" value="1"/>
</dbReference>
<evidence type="ECO:0000313" key="5">
    <source>
        <dbReference type="Proteomes" id="UP000037460"/>
    </source>
</evidence>
<keyword evidence="1 4" id="KW-0489">Methyltransferase</keyword>
<sequence length="269" mass="30228">MNKNSLDFPVDEKFAYWRDRWLNKMLGWHLENPHPVLMTHLNDWLGDDGETQRSILFPLCGASVDLGCIARRGHQVVGVEAVPEAIDRLLSEYGEEIEGGRPPDARLWLRVGQPNWMQKVAAEQLSKSEKRSMTYQPAPFLFAVQGDFLAFDRPAASQWGFPEFDCAFDRGGLVAVAPSDRPRYAAVLSEQLRPGGKLLLVVVEHEPAFGPPHSVDESEVRRLLGSAFEIQKLSVVDEKDKEPWKAKGVKRFDEVAYMCTRKGGALPAE</sequence>
<dbReference type="PROSITE" id="PS51585">
    <property type="entry name" value="SAM_MT_TPMT"/>
    <property type="match status" value="1"/>
</dbReference>
<dbReference type="InterPro" id="IPR008854">
    <property type="entry name" value="TPMT"/>
</dbReference>
<dbReference type="PANTHER" id="PTHR10259">
    <property type="entry name" value="THIOPURINE S-METHYLTRANSFERASE"/>
    <property type="match status" value="1"/>
</dbReference>
<dbReference type="Proteomes" id="UP000037460">
    <property type="component" value="Unassembled WGS sequence"/>
</dbReference>
<organism evidence="4 5">
    <name type="scientific">Chrysochromulina tobinii</name>
    <dbReference type="NCBI Taxonomy" id="1460289"/>
    <lineage>
        <taxon>Eukaryota</taxon>
        <taxon>Haptista</taxon>
        <taxon>Haptophyta</taxon>
        <taxon>Prymnesiophyceae</taxon>
        <taxon>Prymnesiales</taxon>
        <taxon>Chrysochromulinaceae</taxon>
        <taxon>Chrysochromulina</taxon>
    </lineage>
</organism>
<dbReference type="Gene3D" id="3.40.50.150">
    <property type="entry name" value="Vaccinia Virus protein VP39"/>
    <property type="match status" value="1"/>
</dbReference>